<dbReference type="AlphaFoldDB" id="A0ABD3CW58"/>
<evidence type="ECO:0000313" key="2">
    <source>
        <dbReference type="EMBL" id="KAL3632822.1"/>
    </source>
</evidence>
<dbReference type="EMBL" id="JAVIJP010000032">
    <property type="protein sequence ID" value="KAL3632822.1"/>
    <property type="molecule type" value="Genomic_DNA"/>
</dbReference>
<gene>
    <name evidence="2" type="ORF">CASFOL_025806</name>
</gene>
<sequence>MSTEQKRIASPDALAGEIPNPKRLQIDDADASLVDVDSDSASLIDIDSDSASTLSPDAKDKPAISDLVIFPDFMIEELVDEPSFDDLAERVLKDGEVVRILEDFLETLADDSQHTLQTRALKHFYQAKNIWENHRFISILVKDTLPCSMGRYNLVASRKTAEFLMLKIRSDPSFEDVYKYNEPDSMMRSALSIWIGYWSNEYMTLLLVESMGRRALGLNYYLDDWEVVVNEHKTQLASGALSVVEEDIPVWSSPIADLRQDDSIKTLAEQLLKNPEAVKMAKELLMSLQDDVPIRRQDRYEYHVRHRRAVIGFWFDQLIVVQLIKALKESTHLLNILKKYSKGAQLLRIVERVTRIHRDPLLDPILAGDSSHKIRGALSILFGYWGEIDLTMMLCTICRKYGTMRRLCHTFDVSKDKVEGFEYLTDGPGDFEGLKNVLADKYNEDSVEYMDRFFKIRAKQESEESATKSDYGTIVSVLLKNLDIIYFSMRRFIPVT</sequence>
<accession>A0ABD3CW58</accession>
<evidence type="ECO:0000313" key="3">
    <source>
        <dbReference type="Proteomes" id="UP001632038"/>
    </source>
</evidence>
<feature type="region of interest" description="Disordered" evidence="1">
    <location>
        <begin position="1"/>
        <end position="21"/>
    </location>
</feature>
<organism evidence="2 3">
    <name type="scientific">Castilleja foliolosa</name>
    <dbReference type="NCBI Taxonomy" id="1961234"/>
    <lineage>
        <taxon>Eukaryota</taxon>
        <taxon>Viridiplantae</taxon>
        <taxon>Streptophyta</taxon>
        <taxon>Embryophyta</taxon>
        <taxon>Tracheophyta</taxon>
        <taxon>Spermatophyta</taxon>
        <taxon>Magnoliopsida</taxon>
        <taxon>eudicotyledons</taxon>
        <taxon>Gunneridae</taxon>
        <taxon>Pentapetalae</taxon>
        <taxon>asterids</taxon>
        <taxon>lamiids</taxon>
        <taxon>Lamiales</taxon>
        <taxon>Orobanchaceae</taxon>
        <taxon>Pedicularideae</taxon>
        <taxon>Castillejinae</taxon>
        <taxon>Castilleja</taxon>
    </lineage>
</organism>
<proteinExistence type="predicted"/>
<evidence type="ECO:0000256" key="1">
    <source>
        <dbReference type="SAM" id="MobiDB-lite"/>
    </source>
</evidence>
<reference evidence="3" key="1">
    <citation type="journal article" date="2024" name="IScience">
        <title>Strigolactones Initiate the Formation of Haustorium-like Structures in Castilleja.</title>
        <authorList>
            <person name="Buerger M."/>
            <person name="Peterson D."/>
            <person name="Chory J."/>
        </authorList>
    </citation>
    <scope>NUCLEOTIDE SEQUENCE [LARGE SCALE GENOMIC DNA]</scope>
</reference>
<keyword evidence="3" id="KW-1185">Reference proteome</keyword>
<comment type="caution">
    <text evidence="2">The sequence shown here is derived from an EMBL/GenBank/DDBJ whole genome shotgun (WGS) entry which is preliminary data.</text>
</comment>
<dbReference type="Proteomes" id="UP001632038">
    <property type="component" value="Unassembled WGS sequence"/>
</dbReference>
<name>A0ABD3CW58_9LAMI</name>
<protein>
    <submittedName>
        <fullName evidence="2">Uncharacterized protein</fullName>
    </submittedName>
</protein>